<evidence type="ECO:0000256" key="1">
    <source>
        <dbReference type="SAM" id="Phobius"/>
    </source>
</evidence>
<dbReference type="STRING" id="860228.Ccan_05470"/>
<proteinExistence type="predicted"/>
<protein>
    <recommendedName>
        <fullName evidence="4">Transmembrane protein</fullName>
    </recommendedName>
</protein>
<dbReference type="AlphaFoldDB" id="F9YSJ4"/>
<name>F9YSJ4_CAPCC</name>
<gene>
    <name evidence="2" type="ordered locus">Ccan_05470</name>
</gene>
<sequence length="47" mass="5755">MHLLLLPNNYVNPYYLNRQKNKKQKQQNYNVLLLSIFCLLITFQNEK</sequence>
<evidence type="ECO:0008006" key="4">
    <source>
        <dbReference type="Google" id="ProtNLM"/>
    </source>
</evidence>
<dbReference type="EMBL" id="CP002113">
    <property type="protein sequence ID" value="AEK22667.1"/>
    <property type="molecule type" value="Genomic_DNA"/>
</dbReference>
<keyword evidence="1" id="KW-0472">Membrane</keyword>
<keyword evidence="3" id="KW-1185">Reference proteome</keyword>
<evidence type="ECO:0000313" key="2">
    <source>
        <dbReference type="EMBL" id="AEK22667.1"/>
    </source>
</evidence>
<dbReference type="Proteomes" id="UP000008895">
    <property type="component" value="Chromosome"/>
</dbReference>
<dbReference type="KEGG" id="ccm:Ccan_05470"/>
<organism evidence="2 3">
    <name type="scientific">Capnocytophaga canimorsus (strain 5)</name>
    <dbReference type="NCBI Taxonomy" id="860228"/>
    <lineage>
        <taxon>Bacteria</taxon>
        <taxon>Pseudomonadati</taxon>
        <taxon>Bacteroidota</taxon>
        <taxon>Flavobacteriia</taxon>
        <taxon>Flavobacteriales</taxon>
        <taxon>Flavobacteriaceae</taxon>
        <taxon>Capnocytophaga</taxon>
    </lineage>
</organism>
<keyword evidence="1" id="KW-0812">Transmembrane</keyword>
<keyword evidence="1" id="KW-1133">Transmembrane helix</keyword>
<evidence type="ECO:0000313" key="3">
    <source>
        <dbReference type="Proteomes" id="UP000008895"/>
    </source>
</evidence>
<dbReference type="HOGENOM" id="CLU_3165937_0_0_10"/>
<reference evidence="2 3" key="1">
    <citation type="journal article" date="2011" name="J. Bacteriol.">
        <title>Complete genome sequence of the dog commensal and human pathogen Capnocytophaga canimorsus strain 5.</title>
        <authorList>
            <person name="Manfredi P."/>
            <person name="Pagni M."/>
            <person name="Cornelis G.R."/>
        </authorList>
    </citation>
    <scope>NUCLEOTIDE SEQUENCE [LARGE SCALE GENOMIC DNA]</scope>
    <source>
        <strain evidence="3">5</strain>
    </source>
</reference>
<accession>F9YSJ4</accession>
<feature type="transmembrane region" description="Helical" evidence="1">
    <location>
        <begin position="28"/>
        <end position="45"/>
    </location>
</feature>